<keyword evidence="3" id="KW-0812">Transmembrane</keyword>
<feature type="transmembrane region" description="Helical" evidence="3">
    <location>
        <begin position="265"/>
        <end position="284"/>
    </location>
</feature>
<evidence type="ECO:0000256" key="2">
    <source>
        <dbReference type="RuleBase" id="RU003750"/>
    </source>
</evidence>
<evidence type="ECO:0000313" key="5">
    <source>
        <dbReference type="Proteomes" id="UP000321408"/>
    </source>
</evidence>
<dbReference type="InterPro" id="IPR048254">
    <property type="entry name" value="CDP_ALCOHOL_P_TRANSF_CS"/>
</dbReference>
<name>A0A5B9D9N4_9ARCH</name>
<dbReference type="GO" id="GO:0016780">
    <property type="term" value="F:phosphotransferase activity, for other substituted phosphate groups"/>
    <property type="evidence" value="ECO:0007669"/>
    <property type="project" value="InterPro"/>
</dbReference>
<dbReference type="Pfam" id="PF01066">
    <property type="entry name" value="CDP-OH_P_transf"/>
    <property type="match status" value="1"/>
</dbReference>
<dbReference type="GO" id="GO:0016020">
    <property type="term" value="C:membrane"/>
    <property type="evidence" value="ECO:0007669"/>
    <property type="project" value="InterPro"/>
</dbReference>
<dbReference type="GeneID" id="41329623"/>
<keyword evidence="1 2" id="KW-0808">Transferase</keyword>
<keyword evidence="3" id="KW-0472">Membrane</keyword>
<evidence type="ECO:0000256" key="1">
    <source>
        <dbReference type="ARBA" id="ARBA00022679"/>
    </source>
</evidence>
<evidence type="ECO:0000256" key="3">
    <source>
        <dbReference type="SAM" id="Phobius"/>
    </source>
</evidence>
<accession>A0A5B9D9N4</accession>
<keyword evidence="3" id="KW-1133">Transmembrane helix</keyword>
<reference evidence="4 5" key="1">
    <citation type="journal article" date="2020" name="Nature">
        <title>Isolation of an archaeon at the prokaryote-eukaryote interface.</title>
        <authorList>
            <person name="Imachi H."/>
            <person name="Nobu M.K."/>
            <person name="Nakahara N."/>
            <person name="Morono Y."/>
            <person name="Ogawara M."/>
            <person name="Takaki Y."/>
            <person name="Takano Y."/>
            <person name="Uematsu K."/>
            <person name="Ikuta T."/>
            <person name="Ito M."/>
            <person name="Matsui Y."/>
            <person name="Miyazaki M."/>
            <person name="Murata K."/>
            <person name="Saito Y."/>
            <person name="Sakai S."/>
            <person name="Song C."/>
            <person name="Tasumi E."/>
            <person name="Yamanaka Y."/>
            <person name="Yamaguchi T."/>
            <person name="Kamagata Y."/>
            <person name="Tamaki H."/>
            <person name="Takai K."/>
        </authorList>
    </citation>
    <scope>NUCLEOTIDE SEQUENCE [LARGE SCALE GENOMIC DNA]</scope>
    <source>
        <strain evidence="4 5">MK-D1</strain>
    </source>
</reference>
<keyword evidence="5" id="KW-1185">Reference proteome</keyword>
<organism evidence="4 5">
    <name type="scientific">Promethearchaeum syntrophicum</name>
    <dbReference type="NCBI Taxonomy" id="2594042"/>
    <lineage>
        <taxon>Archaea</taxon>
        <taxon>Promethearchaeati</taxon>
        <taxon>Promethearchaeota</taxon>
        <taxon>Promethearchaeia</taxon>
        <taxon>Promethearchaeales</taxon>
        <taxon>Promethearchaeaceae</taxon>
        <taxon>Promethearchaeum</taxon>
    </lineage>
</organism>
<feature type="transmembrane region" description="Helical" evidence="3">
    <location>
        <begin position="111"/>
        <end position="130"/>
    </location>
</feature>
<proteinExistence type="inferred from homology"/>
<dbReference type="Gene3D" id="1.20.120.1760">
    <property type="match status" value="1"/>
</dbReference>
<feature type="transmembrane region" description="Helical" evidence="3">
    <location>
        <begin position="136"/>
        <end position="156"/>
    </location>
</feature>
<dbReference type="InterPro" id="IPR000462">
    <property type="entry name" value="CDP-OH_P_trans"/>
</dbReference>
<sequence>MALTVQLNESLIGISVDYKKTTKKVSEVINSVLYRPLGFPLVLLGKKLKLTPNFFTTLSLITMLISAYFYSQSMIYWAAILLFVKQTLDCVDGSLARLTNQFSKFGGQYDFYADIIGFILMTLSMAFSMAQLENNSIYYLFYILMAISVAIGELMFEKAKSQYLNALSGKKEAVEKLSKKSSSKLIVLLKKVLNKPENLFKYLTKFPDISSPMYSSIDRHYLSKIEKEQVFEKYFSPLINLWSFIGGAASLTTLVILTLFDLVNLIYIILPISILTLIVLISQIQRLVAKKFEWNYQV</sequence>
<dbReference type="InterPro" id="IPR043130">
    <property type="entry name" value="CDP-OH_PTrfase_TM_dom"/>
</dbReference>
<dbReference type="KEGG" id="psyt:DSAG12_01630"/>
<evidence type="ECO:0000313" key="4">
    <source>
        <dbReference type="EMBL" id="QEE15803.1"/>
    </source>
</evidence>
<dbReference type="EMBL" id="CP042905">
    <property type="protein sequence ID" value="QEE15803.1"/>
    <property type="molecule type" value="Genomic_DNA"/>
</dbReference>
<comment type="similarity">
    <text evidence="2">Belongs to the CDP-alcohol phosphatidyltransferase class-I family.</text>
</comment>
<dbReference type="Proteomes" id="UP000321408">
    <property type="component" value="Chromosome"/>
</dbReference>
<dbReference type="AlphaFoldDB" id="A0A5B9D9N4"/>
<reference evidence="4 5" key="2">
    <citation type="journal article" date="2024" name="Int. J. Syst. Evol. Microbiol.">
        <title>Promethearchaeum syntrophicum gen. nov., sp. nov., an anaerobic, obligately syntrophic archaeon, the first isolate of the lineage 'Asgard' archaea, and proposal of the new archaeal phylum Promethearchaeota phyl. nov. and kingdom Promethearchaeati regn. nov.</title>
        <authorList>
            <person name="Imachi H."/>
            <person name="Nobu M.K."/>
            <person name="Kato S."/>
            <person name="Takaki Y."/>
            <person name="Miyazaki M."/>
            <person name="Miyata M."/>
            <person name="Ogawara M."/>
            <person name="Saito Y."/>
            <person name="Sakai S."/>
            <person name="Tahara Y.O."/>
            <person name="Takano Y."/>
            <person name="Tasumi E."/>
            <person name="Uematsu K."/>
            <person name="Yoshimura T."/>
            <person name="Itoh T."/>
            <person name="Ohkuma M."/>
            <person name="Takai K."/>
        </authorList>
    </citation>
    <scope>NUCLEOTIDE SEQUENCE [LARGE SCALE GENOMIC DNA]</scope>
    <source>
        <strain evidence="4 5">MK-D1</strain>
    </source>
</reference>
<gene>
    <name evidence="4" type="ORF">DSAG12_01630</name>
</gene>
<dbReference type="GO" id="GO:0008654">
    <property type="term" value="P:phospholipid biosynthetic process"/>
    <property type="evidence" value="ECO:0007669"/>
    <property type="project" value="InterPro"/>
</dbReference>
<dbReference type="PROSITE" id="PS00379">
    <property type="entry name" value="CDP_ALCOHOL_P_TRANSF"/>
    <property type="match status" value="1"/>
</dbReference>
<protein>
    <submittedName>
        <fullName evidence="4">CDP-alcohol phosphatidyltransferase family protein</fullName>
    </submittedName>
</protein>
<dbReference type="OrthoDB" id="221913at2157"/>
<feature type="transmembrane region" description="Helical" evidence="3">
    <location>
        <begin position="234"/>
        <end position="259"/>
    </location>
</feature>
<dbReference type="RefSeq" id="WP_147662703.1">
    <property type="nucleotide sequence ID" value="NZ_CP042905.2"/>
</dbReference>